<dbReference type="InterPro" id="IPR043129">
    <property type="entry name" value="ATPase_NBD"/>
</dbReference>
<dbReference type="GO" id="GO:0002949">
    <property type="term" value="P:tRNA threonylcarbamoyladenosine modification"/>
    <property type="evidence" value="ECO:0007669"/>
    <property type="project" value="InterPro"/>
</dbReference>
<dbReference type="Gene3D" id="3.30.420.200">
    <property type="match status" value="1"/>
</dbReference>
<feature type="domain" description="Gcp-like" evidence="1">
    <location>
        <begin position="13"/>
        <end position="92"/>
    </location>
</feature>
<dbReference type="InterPro" id="IPR022496">
    <property type="entry name" value="T6A_TsaB"/>
</dbReference>
<dbReference type="NCBIfam" id="TIGR03725">
    <property type="entry name" value="T6A_YeaZ"/>
    <property type="match status" value="1"/>
</dbReference>
<dbReference type="EMBL" id="MUKB01000070">
    <property type="protein sequence ID" value="OPX17845.1"/>
    <property type="molecule type" value="Genomic_DNA"/>
</dbReference>
<accession>A0A1V4QG63</accession>
<sequence>NLFIEAQRILEHLTHNGIDAIAVDIGPGQFTSLRVGLSLAKGLALSRNIPLVGITSLDIIAAPFNFLDAPLLVVVNAYRGEFYTARYHRGQRKGKYLLLDQSGLFQELKKRPAWVLTNIELDREITQIKEIKFLNKEFAMPQASRLVQLAWPRISEKKFDDPESIEPFYMKRTDAERTLDKKDAIK</sequence>
<name>A0A1V4QG63_UNCW3</name>
<evidence type="ECO:0000313" key="3">
    <source>
        <dbReference type="Proteomes" id="UP000191663"/>
    </source>
</evidence>
<gene>
    <name evidence="2" type="ORF">BXT86_04245</name>
</gene>
<protein>
    <submittedName>
        <fullName evidence="2">tRNA (Adenosine(37)-N6)-threonylcarbamoyltransferase complex dimerization subunit type 1 TsaB</fullName>
    </submittedName>
</protein>
<dbReference type="Gene3D" id="3.30.420.40">
    <property type="match status" value="1"/>
</dbReference>
<dbReference type="SUPFAM" id="SSF53067">
    <property type="entry name" value="Actin-like ATPase domain"/>
    <property type="match status" value="2"/>
</dbReference>
<dbReference type="Proteomes" id="UP000191663">
    <property type="component" value="Unassembled WGS sequence"/>
</dbReference>
<proteinExistence type="predicted"/>
<evidence type="ECO:0000259" key="1">
    <source>
        <dbReference type="Pfam" id="PF00814"/>
    </source>
</evidence>
<dbReference type="GO" id="GO:0016740">
    <property type="term" value="F:transferase activity"/>
    <property type="evidence" value="ECO:0007669"/>
    <property type="project" value="UniProtKB-KW"/>
</dbReference>
<dbReference type="AlphaFoldDB" id="A0A1V4QG63"/>
<dbReference type="InterPro" id="IPR000905">
    <property type="entry name" value="Gcp-like_dom"/>
</dbReference>
<reference evidence="3" key="1">
    <citation type="submission" date="2017-01" db="EMBL/GenBank/DDBJ databases">
        <title>Novel pathways for hydrocarbon cycling and metabolic interdependencies in hydrothermal sediment communities.</title>
        <authorList>
            <person name="Dombrowski N."/>
            <person name="Seitz K."/>
            <person name="Teske A."/>
            <person name="Baker B."/>
        </authorList>
    </citation>
    <scope>NUCLEOTIDE SEQUENCE [LARGE SCALE GENOMIC DNA]</scope>
</reference>
<organism evidence="2 3">
    <name type="scientific">candidate division WOR-3 bacterium 4484_100</name>
    <dbReference type="NCBI Taxonomy" id="1936077"/>
    <lineage>
        <taxon>Bacteria</taxon>
        <taxon>Bacteria division WOR-3</taxon>
    </lineage>
</organism>
<comment type="caution">
    <text evidence="2">The sequence shown here is derived from an EMBL/GenBank/DDBJ whole genome shotgun (WGS) entry which is preliminary data.</text>
</comment>
<evidence type="ECO:0000313" key="2">
    <source>
        <dbReference type="EMBL" id="OPX17845.1"/>
    </source>
</evidence>
<dbReference type="Pfam" id="PF00814">
    <property type="entry name" value="TsaD"/>
    <property type="match status" value="1"/>
</dbReference>
<feature type="non-terminal residue" evidence="2">
    <location>
        <position position="1"/>
    </location>
</feature>
<keyword evidence="2" id="KW-0808">Transferase</keyword>